<keyword evidence="1" id="KW-0547">Nucleotide-binding</keyword>
<dbReference type="GO" id="GO:0005524">
    <property type="term" value="F:ATP binding"/>
    <property type="evidence" value="ECO:0007669"/>
    <property type="project" value="UniProtKB-KW"/>
</dbReference>
<dbReference type="Gene3D" id="1.10.510.10">
    <property type="entry name" value="Transferase(Phosphotransferase) domain 1"/>
    <property type="match status" value="1"/>
</dbReference>
<dbReference type="PRINTS" id="PR00109">
    <property type="entry name" value="TYRKINASE"/>
</dbReference>
<dbReference type="PANTHER" id="PTHR44329">
    <property type="entry name" value="SERINE/THREONINE-PROTEIN KINASE TNNI3K-RELATED"/>
    <property type="match status" value="1"/>
</dbReference>
<keyword evidence="2" id="KW-0067">ATP-binding</keyword>
<feature type="compositionally biased region" description="Basic and acidic residues" evidence="3">
    <location>
        <begin position="1"/>
        <end position="10"/>
    </location>
</feature>
<comment type="caution">
    <text evidence="5">The sequence shown here is derived from an EMBL/GenBank/DDBJ whole genome shotgun (WGS) entry which is preliminary data.</text>
</comment>
<proteinExistence type="predicted"/>
<dbReference type="Pfam" id="PF07714">
    <property type="entry name" value="PK_Tyr_Ser-Thr"/>
    <property type="match status" value="1"/>
</dbReference>
<dbReference type="AlphaFoldDB" id="A0A9P6PMF4"/>
<gene>
    <name evidence="5" type="primary">CTR1_1</name>
    <name evidence="5" type="ORF">DFQ27_000710</name>
</gene>
<dbReference type="OrthoDB" id="2390637at2759"/>
<evidence type="ECO:0000256" key="1">
    <source>
        <dbReference type="ARBA" id="ARBA00022741"/>
    </source>
</evidence>
<name>A0A9P6PMF4_9FUNG</name>
<evidence type="ECO:0000256" key="2">
    <source>
        <dbReference type="ARBA" id="ARBA00022840"/>
    </source>
</evidence>
<dbReference type="EMBL" id="JAAAJB010001196">
    <property type="protein sequence ID" value="KAG0248670.1"/>
    <property type="molecule type" value="Genomic_DNA"/>
</dbReference>
<feature type="domain" description="Protein kinase" evidence="4">
    <location>
        <begin position="20"/>
        <end position="270"/>
    </location>
</feature>
<dbReference type="SUPFAM" id="SSF56112">
    <property type="entry name" value="Protein kinase-like (PK-like)"/>
    <property type="match status" value="1"/>
</dbReference>
<protein>
    <submittedName>
        <fullName evidence="5">Copper transport protein ctr1</fullName>
    </submittedName>
</protein>
<dbReference type="InterPro" id="IPR001245">
    <property type="entry name" value="Ser-Thr/Tyr_kinase_cat_dom"/>
</dbReference>
<dbReference type="GO" id="GO:0004674">
    <property type="term" value="F:protein serine/threonine kinase activity"/>
    <property type="evidence" value="ECO:0007669"/>
    <property type="project" value="TreeGrafter"/>
</dbReference>
<reference evidence="5" key="1">
    <citation type="journal article" date="2020" name="Fungal Divers.">
        <title>Resolving the Mortierellaceae phylogeny through synthesis of multi-gene phylogenetics and phylogenomics.</title>
        <authorList>
            <person name="Vandepol N."/>
            <person name="Liber J."/>
            <person name="Desiro A."/>
            <person name="Na H."/>
            <person name="Kennedy M."/>
            <person name="Barry K."/>
            <person name="Grigoriev I.V."/>
            <person name="Miller A.N."/>
            <person name="O'Donnell K."/>
            <person name="Stajich J.E."/>
            <person name="Bonito G."/>
        </authorList>
    </citation>
    <scope>NUCLEOTIDE SEQUENCE</scope>
    <source>
        <strain evidence="5">BC1065</strain>
    </source>
</reference>
<evidence type="ECO:0000259" key="4">
    <source>
        <dbReference type="PROSITE" id="PS50011"/>
    </source>
</evidence>
<dbReference type="InterPro" id="IPR008266">
    <property type="entry name" value="Tyr_kinase_AS"/>
</dbReference>
<sequence>MVEDGKHDSTDSTSSTNSPLAIDELVGTPTSSAVYRTRLLLMHDAAKASSPDQLERRQNAIRREIAILQQLRHPHLIQFHKTREENGNLYIIMETTAKDSLTAFVESSGLDWSTRIRVGQEVARGLEYLHHSSVIHQDLRSDNVLLTKSMMVKLCGFGTAQRRPASTRILAGSADATVRWMAPELFIGTPMHSTKSDIFAFGMVLWQMAAKCSLPFRSHDSYQAAMRIQNGAREEIPEGTPTAYRTWIEWCWDQEPWKRPEASTMIPRQR</sequence>
<dbReference type="Proteomes" id="UP000807716">
    <property type="component" value="Unassembled WGS sequence"/>
</dbReference>
<dbReference type="InterPro" id="IPR000719">
    <property type="entry name" value="Prot_kinase_dom"/>
</dbReference>
<dbReference type="PANTHER" id="PTHR44329:SF298">
    <property type="entry name" value="MIXED LINEAGE KINASE DOMAIN-LIKE PROTEIN"/>
    <property type="match status" value="1"/>
</dbReference>
<dbReference type="InterPro" id="IPR051681">
    <property type="entry name" value="Ser/Thr_Kinases-Pseudokinases"/>
</dbReference>
<dbReference type="PROSITE" id="PS00109">
    <property type="entry name" value="PROTEIN_KINASE_TYR"/>
    <property type="match status" value="1"/>
</dbReference>
<feature type="region of interest" description="Disordered" evidence="3">
    <location>
        <begin position="1"/>
        <end position="23"/>
    </location>
</feature>
<accession>A0A9P6PMF4</accession>
<keyword evidence="6" id="KW-1185">Reference proteome</keyword>
<evidence type="ECO:0000256" key="3">
    <source>
        <dbReference type="SAM" id="MobiDB-lite"/>
    </source>
</evidence>
<dbReference type="PROSITE" id="PS50011">
    <property type="entry name" value="PROTEIN_KINASE_DOM"/>
    <property type="match status" value="1"/>
</dbReference>
<evidence type="ECO:0000313" key="5">
    <source>
        <dbReference type="EMBL" id="KAG0248670.1"/>
    </source>
</evidence>
<organism evidence="5 6">
    <name type="scientific">Actinomortierella ambigua</name>
    <dbReference type="NCBI Taxonomy" id="1343610"/>
    <lineage>
        <taxon>Eukaryota</taxon>
        <taxon>Fungi</taxon>
        <taxon>Fungi incertae sedis</taxon>
        <taxon>Mucoromycota</taxon>
        <taxon>Mortierellomycotina</taxon>
        <taxon>Mortierellomycetes</taxon>
        <taxon>Mortierellales</taxon>
        <taxon>Mortierellaceae</taxon>
        <taxon>Actinomortierella</taxon>
    </lineage>
</organism>
<dbReference type="InterPro" id="IPR011009">
    <property type="entry name" value="Kinase-like_dom_sf"/>
</dbReference>
<evidence type="ECO:0000313" key="6">
    <source>
        <dbReference type="Proteomes" id="UP000807716"/>
    </source>
</evidence>